<dbReference type="RefSeq" id="XP_024734285.1">
    <property type="nucleotide sequence ID" value="XM_024885940.1"/>
</dbReference>
<sequence>MHSHFSLRHIPTLFASAATTFGGVIHFFNAEYAISQAVMVIGMARITAIGIAIFTVYPRGKLEVVNTVMAILRYVGFVNGFRAGSGLAIAAWGWFSMTAGR</sequence>
<feature type="transmembrane region" description="Helical" evidence="1">
    <location>
        <begin position="70"/>
        <end position="95"/>
    </location>
</feature>
<organism evidence="2 3">
    <name type="scientific">Hyaloscypha bicolor E</name>
    <dbReference type="NCBI Taxonomy" id="1095630"/>
    <lineage>
        <taxon>Eukaryota</taxon>
        <taxon>Fungi</taxon>
        <taxon>Dikarya</taxon>
        <taxon>Ascomycota</taxon>
        <taxon>Pezizomycotina</taxon>
        <taxon>Leotiomycetes</taxon>
        <taxon>Helotiales</taxon>
        <taxon>Hyaloscyphaceae</taxon>
        <taxon>Hyaloscypha</taxon>
        <taxon>Hyaloscypha bicolor</taxon>
    </lineage>
</organism>
<keyword evidence="1" id="KW-0472">Membrane</keyword>
<evidence type="ECO:0000313" key="3">
    <source>
        <dbReference type="Proteomes" id="UP000235371"/>
    </source>
</evidence>
<name>A0A2J6T2W8_9HELO</name>
<reference evidence="2 3" key="1">
    <citation type="submission" date="2016-04" db="EMBL/GenBank/DDBJ databases">
        <title>A degradative enzymes factory behind the ericoid mycorrhizal symbiosis.</title>
        <authorList>
            <consortium name="DOE Joint Genome Institute"/>
            <person name="Martino E."/>
            <person name="Morin E."/>
            <person name="Grelet G."/>
            <person name="Kuo A."/>
            <person name="Kohler A."/>
            <person name="Daghino S."/>
            <person name="Barry K."/>
            <person name="Choi C."/>
            <person name="Cichocki N."/>
            <person name="Clum A."/>
            <person name="Copeland A."/>
            <person name="Hainaut M."/>
            <person name="Haridas S."/>
            <person name="Labutti K."/>
            <person name="Lindquist E."/>
            <person name="Lipzen A."/>
            <person name="Khouja H.-R."/>
            <person name="Murat C."/>
            <person name="Ohm R."/>
            <person name="Olson A."/>
            <person name="Spatafora J."/>
            <person name="Veneault-Fourrey C."/>
            <person name="Henrissat B."/>
            <person name="Grigoriev I."/>
            <person name="Martin F."/>
            <person name="Perotto S."/>
        </authorList>
    </citation>
    <scope>NUCLEOTIDE SEQUENCE [LARGE SCALE GENOMIC DNA]</scope>
    <source>
        <strain evidence="2 3">E</strain>
    </source>
</reference>
<keyword evidence="1" id="KW-1133">Transmembrane helix</keyword>
<proteinExistence type="predicted"/>
<feature type="transmembrane region" description="Helical" evidence="1">
    <location>
        <begin position="34"/>
        <end position="58"/>
    </location>
</feature>
<dbReference type="Proteomes" id="UP000235371">
    <property type="component" value="Unassembled WGS sequence"/>
</dbReference>
<accession>A0A2J6T2W8</accession>
<protein>
    <submittedName>
        <fullName evidence="2">Uncharacterized protein</fullName>
    </submittedName>
</protein>
<evidence type="ECO:0000256" key="1">
    <source>
        <dbReference type="SAM" id="Phobius"/>
    </source>
</evidence>
<dbReference type="InParanoid" id="A0A2J6T2W8"/>
<dbReference type="EMBL" id="KZ613847">
    <property type="protein sequence ID" value="PMD57381.1"/>
    <property type="molecule type" value="Genomic_DNA"/>
</dbReference>
<dbReference type="OrthoDB" id="2989864at2759"/>
<evidence type="ECO:0000313" key="2">
    <source>
        <dbReference type="EMBL" id="PMD57381.1"/>
    </source>
</evidence>
<keyword evidence="1" id="KW-0812">Transmembrane</keyword>
<gene>
    <name evidence="2" type="ORF">K444DRAFT_654349</name>
</gene>
<dbReference type="GeneID" id="36594017"/>
<keyword evidence="3" id="KW-1185">Reference proteome</keyword>
<dbReference type="AlphaFoldDB" id="A0A2J6T2W8"/>
<feature type="transmembrane region" description="Helical" evidence="1">
    <location>
        <begin position="12"/>
        <end position="28"/>
    </location>
</feature>